<gene>
    <name evidence="1" type="ORF">MarDSR_413</name>
</gene>
<protein>
    <submittedName>
        <fullName evidence="1">Uncharacterized protein</fullName>
    </submittedName>
</protein>
<accession>A0AA96EMJ0</accession>
<proteinExistence type="predicted"/>
<organism evidence="1">
    <name type="scientific">Marseillevirus sp</name>
    <dbReference type="NCBI Taxonomy" id="2809551"/>
    <lineage>
        <taxon>Viruses</taxon>
        <taxon>Varidnaviria</taxon>
        <taxon>Bamfordvirae</taxon>
        <taxon>Nucleocytoviricota</taxon>
        <taxon>Megaviricetes</taxon>
        <taxon>Pimascovirales</taxon>
        <taxon>Pimascovirales incertae sedis</taxon>
        <taxon>Marseilleviridae</taxon>
        <taxon>Marseillevirus</taxon>
    </lineage>
</organism>
<evidence type="ECO:0000313" key="1">
    <source>
        <dbReference type="EMBL" id="WNL50452.1"/>
    </source>
</evidence>
<reference evidence="1" key="1">
    <citation type="submission" date="2023-07" db="EMBL/GenBank/DDBJ databases">
        <authorList>
            <person name="Xia Y."/>
        </authorList>
    </citation>
    <scope>NUCLEOTIDE SEQUENCE</scope>
    <source>
        <strain evidence="1">E</strain>
    </source>
</reference>
<dbReference type="EMBL" id="OR343189">
    <property type="protein sequence ID" value="WNL50452.1"/>
    <property type="molecule type" value="Genomic_DNA"/>
</dbReference>
<sequence>MESERIDMMDCPFCNNKIVYQDFVDHLKAHKNEGLEDANFSCQPCEYTCNNIYSAMKHCSDVDHIARCAYAKTKAMGGDDAFCRLVVRAHYRAYGTQDNSYDIIGEMRNFYVDKELEKSKTNKGEQTVTKVVMTL</sequence>
<name>A0AA96EMJ0_9VIRU</name>